<dbReference type="AlphaFoldDB" id="A0A3P7N533"/>
<proteinExistence type="predicted"/>
<accession>A0A3P7N533</accession>
<dbReference type="Proteomes" id="UP000271098">
    <property type="component" value="Unassembled WGS sequence"/>
</dbReference>
<keyword evidence="2" id="KW-1185">Reference proteome</keyword>
<reference evidence="1 2" key="1">
    <citation type="submission" date="2018-11" db="EMBL/GenBank/DDBJ databases">
        <authorList>
            <consortium name="Pathogen Informatics"/>
        </authorList>
    </citation>
    <scope>NUCLEOTIDE SEQUENCE [LARGE SCALE GENOMIC DNA]</scope>
</reference>
<evidence type="ECO:0000313" key="2">
    <source>
        <dbReference type="Proteomes" id="UP000271098"/>
    </source>
</evidence>
<gene>
    <name evidence="1" type="ORF">GPUH_LOCUS17742</name>
</gene>
<sequence>MRGREEAVAPGIQYLLHRRWWMFLEYRCHHQAALAAFKADFYRHHHRKAKIHKLSSLVCRQKHPANVERTSRGDFMFFA</sequence>
<organism evidence="1 2">
    <name type="scientific">Gongylonema pulchrum</name>
    <dbReference type="NCBI Taxonomy" id="637853"/>
    <lineage>
        <taxon>Eukaryota</taxon>
        <taxon>Metazoa</taxon>
        <taxon>Ecdysozoa</taxon>
        <taxon>Nematoda</taxon>
        <taxon>Chromadorea</taxon>
        <taxon>Rhabditida</taxon>
        <taxon>Spirurina</taxon>
        <taxon>Spiruromorpha</taxon>
        <taxon>Spiruroidea</taxon>
        <taxon>Gongylonematidae</taxon>
        <taxon>Gongylonema</taxon>
    </lineage>
</organism>
<protein>
    <submittedName>
        <fullName evidence="1">Uncharacterized protein</fullName>
    </submittedName>
</protein>
<dbReference type="EMBL" id="UYRT01085625">
    <property type="protein sequence ID" value="VDN30368.1"/>
    <property type="molecule type" value="Genomic_DNA"/>
</dbReference>
<evidence type="ECO:0000313" key="1">
    <source>
        <dbReference type="EMBL" id="VDN30368.1"/>
    </source>
</evidence>
<name>A0A3P7N533_9BILA</name>